<evidence type="ECO:0000256" key="1">
    <source>
        <dbReference type="SAM" id="MobiDB-lite"/>
    </source>
</evidence>
<keyword evidence="3" id="KW-1185">Reference proteome</keyword>
<name>A0A7G6WV47_9ACTN</name>
<evidence type="ECO:0000313" key="2">
    <source>
        <dbReference type="EMBL" id="QNE17862.1"/>
    </source>
</evidence>
<protein>
    <recommendedName>
        <fullName evidence="4">Cobyrinic acid a,c-diamide synthase</fullName>
    </recommendedName>
</protein>
<reference evidence="2 3" key="2">
    <citation type="journal article" date="2020" name="Microbiol. Resour. Announc.">
        <title>Antarctic desert soil bacteria exhibit high novel natural product potential, evaluated through long-read genome sequencing and comparative genomics.</title>
        <authorList>
            <person name="Benaud N."/>
            <person name="Edwards R.J."/>
            <person name="Amos T.G."/>
            <person name="D'Agostino P.M."/>
            <person name="Gutierrez-Chavez C."/>
            <person name="Montgomery K."/>
            <person name="Nicetic I."/>
            <person name="Ferrari B.C."/>
        </authorList>
    </citation>
    <scope>NUCLEOTIDE SEQUENCE [LARGE SCALE GENOMIC DNA]</scope>
    <source>
        <strain evidence="2 3">SPB151</strain>
    </source>
</reference>
<proteinExistence type="predicted"/>
<reference evidence="3" key="1">
    <citation type="submission" date="2019-09" db="EMBL/GenBank/DDBJ databases">
        <title>Antimicrobial potential of Antarctic Bacteria.</title>
        <authorList>
            <person name="Benaud N."/>
            <person name="Edwards R.J."/>
            <person name="Ferrari B.C."/>
        </authorList>
    </citation>
    <scope>NUCLEOTIDE SEQUENCE [LARGE SCALE GENOMIC DNA]</scope>
    <source>
        <strain evidence="3">SPB151</strain>
    </source>
</reference>
<dbReference type="EMBL" id="CP043661">
    <property type="protein sequence ID" value="QNE17862.1"/>
    <property type="molecule type" value="Genomic_DNA"/>
</dbReference>
<dbReference type="RefSeq" id="WP_185446693.1">
    <property type="nucleotide sequence ID" value="NZ_CP043661.1"/>
</dbReference>
<gene>
    <name evidence="2" type="ORF">F1D05_08065</name>
</gene>
<feature type="compositionally biased region" description="Basic and acidic residues" evidence="1">
    <location>
        <begin position="23"/>
        <end position="39"/>
    </location>
</feature>
<evidence type="ECO:0008006" key="4">
    <source>
        <dbReference type="Google" id="ProtNLM"/>
    </source>
</evidence>
<evidence type="ECO:0000313" key="3">
    <source>
        <dbReference type="Proteomes" id="UP000515563"/>
    </source>
</evidence>
<sequence length="134" mass="14523">MSRRVSLPGASELFGGAAPQQTRPEKRTATDGSSFDDRPGSNGRSRTAVVEDRKSSGRIRHDTKITVYVTEEELLGLEQTRLALRAEHGLTADRGRIVREAIDVLLADFVDHGPDSVLVQRLRAAESAAEPASS</sequence>
<dbReference type="AlphaFoldDB" id="A0A7G6WV47"/>
<feature type="region of interest" description="Disordered" evidence="1">
    <location>
        <begin position="1"/>
        <end position="56"/>
    </location>
</feature>
<dbReference type="KEGG" id="kqi:F1D05_08065"/>
<accession>A0A7G6WV47</accession>
<organism evidence="2 3">
    <name type="scientific">Kribbella qitaiheensis</name>
    <dbReference type="NCBI Taxonomy" id="1544730"/>
    <lineage>
        <taxon>Bacteria</taxon>
        <taxon>Bacillati</taxon>
        <taxon>Actinomycetota</taxon>
        <taxon>Actinomycetes</taxon>
        <taxon>Propionibacteriales</taxon>
        <taxon>Kribbellaceae</taxon>
        <taxon>Kribbella</taxon>
    </lineage>
</organism>
<dbReference type="Proteomes" id="UP000515563">
    <property type="component" value="Chromosome"/>
</dbReference>